<evidence type="ECO:0000256" key="8">
    <source>
        <dbReference type="SAM" id="Phobius"/>
    </source>
</evidence>
<dbReference type="EMBL" id="DMCX01000027">
    <property type="protein sequence ID" value="HAF07625.1"/>
    <property type="molecule type" value="Genomic_DNA"/>
</dbReference>
<feature type="transmembrane region" description="Helical" evidence="8">
    <location>
        <begin position="173"/>
        <end position="203"/>
    </location>
</feature>
<feature type="transmembrane region" description="Helical" evidence="8">
    <location>
        <begin position="209"/>
        <end position="230"/>
    </location>
</feature>
<evidence type="ECO:0000256" key="5">
    <source>
        <dbReference type="ARBA" id="ARBA00022692"/>
    </source>
</evidence>
<evidence type="ECO:0000259" key="9">
    <source>
        <dbReference type="Pfam" id="PF13231"/>
    </source>
</evidence>
<organism evidence="10 11">
    <name type="scientific">candidate division WOR-3 bacterium</name>
    <dbReference type="NCBI Taxonomy" id="2052148"/>
    <lineage>
        <taxon>Bacteria</taxon>
        <taxon>Bacteria division WOR-3</taxon>
    </lineage>
</organism>
<feature type="transmembrane region" description="Helical" evidence="8">
    <location>
        <begin position="340"/>
        <end position="357"/>
    </location>
</feature>
<comment type="caution">
    <text evidence="10">The sequence shown here is derived from an EMBL/GenBank/DDBJ whole genome shotgun (WGS) entry which is preliminary data.</text>
</comment>
<feature type="transmembrane region" description="Helical" evidence="8">
    <location>
        <begin position="369"/>
        <end position="386"/>
    </location>
</feature>
<keyword evidence="2" id="KW-1003">Cell membrane</keyword>
<keyword evidence="6 8" id="KW-1133">Transmembrane helix</keyword>
<feature type="transmembrane region" description="Helical" evidence="8">
    <location>
        <begin position="122"/>
        <end position="138"/>
    </location>
</feature>
<feature type="transmembrane region" description="Helical" evidence="8">
    <location>
        <begin position="91"/>
        <end position="110"/>
    </location>
</feature>
<feature type="transmembrane region" description="Helical" evidence="8">
    <location>
        <begin position="264"/>
        <end position="282"/>
    </location>
</feature>
<dbReference type="AlphaFoldDB" id="A0A348MKP9"/>
<dbReference type="PANTHER" id="PTHR33908">
    <property type="entry name" value="MANNOSYLTRANSFERASE YKCB-RELATED"/>
    <property type="match status" value="1"/>
</dbReference>
<proteinExistence type="predicted"/>
<keyword evidence="5 8" id="KW-0812">Transmembrane</keyword>
<evidence type="ECO:0000256" key="2">
    <source>
        <dbReference type="ARBA" id="ARBA00022475"/>
    </source>
</evidence>
<feature type="transmembrane region" description="Helical" evidence="8">
    <location>
        <begin position="12"/>
        <end position="29"/>
    </location>
</feature>
<dbReference type="InterPro" id="IPR038731">
    <property type="entry name" value="RgtA/B/C-like"/>
</dbReference>
<dbReference type="Pfam" id="PF13231">
    <property type="entry name" value="PMT_2"/>
    <property type="match status" value="1"/>
</dbReference>
<keyword evidence="3" id="KW-0328">Glycosyltransferase</keyword>
<dbReference type="GO" id="GO:0009103">
    <property type="term" value="P:lipopolysaccharide biosynthetic process"/>
    <property type="evidence" value="ECO:0007669"/>
    <property type="project" value="UniProtKB-ARBA"/>
</dbReference>
<gene>
    <name evidence="10" type="ORF">DCG82_04385</name>
</gene>
<evidence type="ECO:0000313" key="11">
    <source>
        <dbReference type="Proteomes" id="UP000262454"/>
    </source>
</evidence>
<accession>A0A348MKP9</accession>
<dbReference type="PANTHER" id="PTHR33908:SF11">
    <property type="entry name" value="MEMBRANE PROTEIN"/>
    <property type="match status" value="1"/>
</dbReference>
<evidence type="ECO:0000256" key="7">
    <source>
        <dbReference type="ARBA" id="ARBA00023136"/>
    </source>
</evidence>
<evidence type="ECO:0000256" key="4">
    <source>
        <dbReference type="ARBA" id="ARBA00022679"/>
    </source>
</evidence>
<evidence type="ECO:0000313" key="10">
    <source>
        <dbReference type="EMBL" id="HAF07625.1"/>
    </source>
</evidence>
<feature type="transmembrane region" description="Helical" evidence="8">
    <location>
        <begin position="288"/>
        <end position="307"/>
    </location>
</feature>
<protein>
    <recommendedName>
        <fullName evidence="9">Glycosyltransferase RgtA/B/C/D-like domain-containing protein</fullName>
    </recommendedName>
</protein>
<evidence type="ECO:0000256" key="3">
    <source>
        <dbReference type="ARBA" id="ARBA00022676"/>
    </source>
</evidence>
<keyword evidence="4" id="KW-0808">Transferase</keyword>
<feature type="domain" description="Glycosyltransferase RgtA/B/C/D-like" evidence="9">
    <location>
        <begin position="72"/>
        <end position="218"/>
    </location>
</feature>
<feature type="transmembrane region" description="Helical" evidence="8">
    <location>
        <begin position="144"/>
        <end position="161"/>
    </location>
</feature>
<evidence type="ECO:0000256" key="6">
    <source>
        <dbReference type="ARBA" id="ARBA00022989"/>
    </source>
</evidence>
<reference evidence="10 11" key="1">
    <citation type="journal article" date="2018" name="Nat. Biotechnol.">
        <title>A standardized bacterial taxonomy based on genome phylogeny substantially revises the tree of life.</title>
        <authorList>
            <person name="Parks D.H."/>
            <person name="Chuvochina M."/>
            <person name="Waite D.W."/>
            <person name="Rinke C."/>
            <person name="Skarshewski A."/>
            <person name="Chaumeil P.A."/>
            <person name="Hugenholtz P."/>
        </authorList>
    </citation>
    <scope>NUCLEOTIDE SEQUENCE [LARGE SCALE GENOMIC DNA]</scope>
    <source>
        <strain evidence="10">UBA7921</strain>
    </source>
</reference>
<comment type="subcellular location">
    <subcellularLocation>
        <location evidence="1">Cell membrane</location>
        <topology evidence="1">Multi-pass membrane protein</topology>
    </subcellularLocation>
</comment>
<sequence length="533" mass="64040">MMNNKKMEFIKKNNIIFILIFVGLVWGILNFDILLNQGGDNGRYIMLGRSILEGKFMREVNTPAEELHKQYPPLFPLVLSFIMFIFGRENIFMMKVFSLIFYLISIFVFFNLLNRYNQKNKFLNIFLVLLFIFARNIVEWSSLVLTESFFTLLVLLIFFFFSKYRESKKESDFLIFLIFCTLYTFTRGNGAIVFIATFIYLILCERNKKLFLLTFIFLLISQGWAFYIFAKTGHTSSYFQQVVYKNIYLPEEGFISLSNFFKRIFLNFIFYFTTIIPRTFSANIDLKWYYVPFFVIPFILFIGSIFLSFNKKRYVFEISFILFNLILLLMWPEYFSTDRFFSPFFSLFLLLISLVVLNIKFKKEIVINLYYLFISISIILNVSYLVPEIPRKTYMLSQTDFNFRNDNRFRPEYGIRTFFDLAIWAKDNTEKDAVIMTVKPELFYLFSDRKTVLFPYTYEDTTVINYMRKNNVSYVVFENTENPYRHANLTINVFIKSHQDYFSYAYTVEERPLYMLLKVDKNLYSQLNFGEER</sequence>
<feature type="transmembrane region" description="Helical" evidence="8">
    <location>
        <begin position="314"/>
        <end position="334"/>
    </location>
</feature>
<dbReference type="GO" id="GO:0005886">
    <property type="term" value="C:plasma membrane"/>
    <property type="evidence" value="ECO:0007669"/>
    <property type="project" value="UniProtKB-SubCell"/>
</dbReference>
<evidence type="ECO:0000256" key="1">
    <source>
        <dbReference type="ARBA" id="ARBA00004651"/>
    </source>
</evidence>
<dbReference type="InterPro" id="IPR050297">
    <property type="entry name" value="LipidA_mod_glycosyltrf_83"/>
</dbReference>
<dbReference type="GO" id="GO:0016763">
    <property type="term" value="F:pentosyltransferase activity"/>
    <property type="evidence" value="ECO:0007669"/>
    <property type="project" value="TreeGrafter"/>
</dbReference>
<dbReference type="Proteomes" id="UP000262454">
    <property type="component" value="Unassembled WGS sequence"/>
</dbReference>
<name>A0A348MKP9_UNCW3</name>
<keyword evidence="7 8" id="KW-0472">Membrane</keyword>